<gene>
    <name evidence="2" type="ORF">CYMTET_50986</name>
</gene>
<evidence type="ECO:0000313" key="2">
    <source>
        <dbReference type="EMBL" id="KAK3239057.1"/>
    </source>
</evidence>
<keyword evidence="3" id="KW-1185">Reference proteome</keyword>
<dbReference type="InterPro" id="IPR012337">
    <property type="entry name" value="RNaseH-like_sf"/>
</dbReference>
<accession>A0AAE0BM63</accession>
<feature type="domain" description="Integrase catalytic" evidence="1">
    <location>
        <begin position="131"/>
        <end position="295"/>
    </location>
</feature>
<organism evidence="2 3">
    <name type="scientific">Cymbomonas tetramitiformis</name>
    <dbReference type="NCBI Taxonomy" id="36881"/>
    <lineage>
        <taxon>Eukaryota</taxon>
        <taxon>Viridiplantae</taxon>
        <taxon>Chlorophyta</taxon>
        <taxon>Pyramimonadophyceae</taxon>
        <taxon>Pyramimonadales</taxon>
        <taxon>Pyramimonadaceae</taxon>
        <taxon>Cymbomonas</taxon>
    </lineage>
</organism>
<dbReference type="SUPFAM" id="SSF53098">
    <property type="entry name" value="Ribonuclease H-like"/>
    <property type="match status" value="1"/>
</dbReference>
<dbReference type="InterPro" id="IPR050951">
    <property type="entry name" value="Retrovirus_Pol_polyprotein"/>
</dbReference>
<sequence>MQIVEVVPTHDDKGEPNQFFENPDGKAFDLRWPVLIVHAPPAKPQSARVRHPRVTPAVIREGEAADFRDTISQQSDSKFLRALKAEYTREGSLRLLREKVKAAPHQCLQDFRLVGEVVWRTAAGRYQLVLGEDSPLREVVIRHAHESLSSVDFVTGLPVSERGNDAFVAFTCKLTKMVHVIPMNFGDSSAAVVARIYFDSAWRLHGAPMKIVSDRDPRFQDAFWQELMRLMGVKVARTTPYNPRSDGQAEHSNRVIEDMLRSFVDANVEDWDLFTTNVEFAINDSRSVPGTLLIT</sequence>
<dbReference type="Proteomes" id="UP001190700">
    <property type="component" value="Unassembled WGS sequence"/>
</dbReference>
<dbReference type="EMBL" id="LGRX02034037">
    <property type="protein sequence ID" value="KAK3239057.1"/>
    <property type="molecule type" value="Genomic_DNA"/>
</dbReference>
<dbReference type="AlphaFoldDB" id="A0AAE0BM63"/>
<dbReference type="PROSITE" id="PS50994">
    <property type="entry name" value="INTEGRASE"/>
    <property type="match status" value="1"/>
</dbReference>
<dbReference type="GO" id="GO:0015074">
    <property type="term" value="P:DNA integration"/>
    <property type="evidence" value="ECO:0007669"/>
    <property type="project" value="InterPro"/>
</dbReference>
<comment type="caution">
    <text evidence="2">The sequence shown here is derived from an EMBL/GenBank/DDBJ whole genome shotgun (WGS) entry which is preliminary data.</text>
</comment>
<dbReference type="GO" id="GO:0003676">
    <property type="term" value="F:nucleic acid binding"/>
    <property type="evidence" value="ECO:0007669"/>
    <property type="project" value="InterPro"/>
</dbReference>
<dbReference type="PANTHER" id="PTHR37984">
    <property type="entry name" value="PROTEIN CBG26694"/>
    <property type="match status" value="1"/>
</dbReference>
<dbReference type="InterPro" id="IPR036397">
    <property type="entry name" value="RNaseH_sf"/>
</dbReference>
<dbReference type="InterPro" id="IPR001584">
    <property type="entry name" value="Integrase_cat-core"/>
</dbReference>
<dbReference type="PANTHER" id="PTHR37984:SF5">
    <property type="entry name" value="PROTEIN NYNRIN-LIKE"/>
    <property type="match status" value="1"/>
</dbReference>
<protein>
    <recommendedName>
        <fullName evidence="1">Integrase catalytic domain-containing protein</fullName>
    </recommendedName>
</protein>
<name>A0AAE0BM63_9CHLO</name>
<reference evidence="2 3" key="1">
    <citation type="journal article" date="2015" name="Genome Biol. Evol.">
        <title>Comparative Genomics of a Bacterivorous Green Alga Reveals Evolutionary Causalities and Consequences of Phago-Mixotrophic Mode of Nutrition.</title>
        <authorList>
            <person name="Burns J.A."/>
            <person name="Paasch A."/>
            <person name="Narechania A."/>
            <person name="Kim E."/>
        </authorList>
    </citation>
    <scope>NUCLEOTIDE SEQUENCE [LARGE SCALE GENOMIC DNA]</scope>
    <source>
        <strain evidence="2 3">PLY_AMNH</strain>
    </source>
</reference>
<proteinExistence type="predicted"/>
<evidence type="ECO:0000313" key="3">
    <source>
        <dbReference type="Proteomes" id="UP001190700"/>
    </source>
</evidence>
<dbReference type="Gene3D" id="3.30.420.10">
    <property type="entry name" value="Ribonuclease H-like superfamily/Ribonuclease H"/>
    <property type="match status" value="1"/>
</dbReference>
<evidence type="ECO:0000259" key="1">
    <source>
        <dbReference type="PROSITE" id="PS50994"/>
    </source>
</evidence>